<evidence type="ECO:0000256" key="3">
    <source>
        <dbReference type="PROSITE-ProRule" id="PRU00339"/>
    </source>
</evidence>
<dbReference type="PROSITE" id="PS50005">
    <property type="entry name" value="TPR"/>
    <property type="match status" value="2"/>
</dbReference>
<proteinExistence type="predicted"/>
<dbReference type="InterPro" id="IPR019734">
    <property type="entry name" value="TPR_rpt"/>
</dbReference>
<dbReference type="Gene3D" id="1.25.40.10">
    <property type="entry name" value="Tetratricopeptide repeat domain"/>
    <property type="match status" value="1"/>
</dbReference>
<dbReference type="SUPFAM" id="SSF48452">
    <property type="entry name" value="TPR-like"/>
    <property type="match status" value="1"/>
</dbReference>
<dbReference type="PANTHER" id="PTHR44858">
    <property type="entry name" value="TETRATRICOPEPTIDE REPEAT PROTEIN 6"/>
    <property type="match status" value="1"/>
</dbReference>
<gene>
    <name evidence="4" type="ORF">ACFFVB_10915</name>
</gene>
<accession>A0ABV5F2B5</accession>
<dbReference type="SMART" id="SM00028">
    <property type="entry name" value="TPR"/>
    <property type="match status" value="3"/>
</dbReference>
<dbReference type="PROSITE" id="PS50293">
    <property type="entry name" value="TPR_REGION"/>
    <property type="match status" value="1"/>
</dbReference>
<dbReference type="InterPro" id="IPR050498">
    <property type="entry name" value="Ycf3"/>
</dbReference>
<keyword evidence="5" id="KW-1185">Reference proteome</keyword>
<keyword evidence="2 3" id="KW-0802">TPR repeat</keyword>
<feature type="repeat" description="TPR" evidence="3">
    <location>
        <begin position="148"/>
        <end position="181"/>
    </location>
</feature>
<feature type="repeat" description="TPR" evidence="3">
    <location>
        <begin position="114"/>
        <end position="147"/>
    </location>
</feature>
<organism evidence="4 5">
    <name type="scientific">Formosa undariae</name>
    <dbReference type="NCBI Taxonomy" id="1325436"/>
    <lineage>
        <taxon>Bacteria</taxon>
        <taxon>Pseudomonadati</taxon>
        <taxon>Bacteroidota</taxon>
        <taxon>Flavobacteriia</taxon>
        <taxon>Flavobacteriales</taxon>
        <taxon>Flavobacteriaceae</taxon>
        <taxon>Formosa</taxon>
    </lineage>
</organism>
<evidence type="ECO:0000256" key="1">
    <source>
        <dbReference type="ARBA" id="ARBA00022737"/>
    </source>
</evidence>
<name>A0ABV5F2B5_9FLAO</name>
<sequence>MNKLTTLVFLFISTILFGQTYEEKIAEKSCECISEDSETVNLNDLLKKCIISSKIEVESNDSNDKDNSQFTVEGIRKIFSDVSNLVIEKCPALRTKVSEQKKQEFYRLSENQKANAYFEKGNQLRDKKQFELAIDQYEKAIKKDMEFVMAYDHLGVSYRMNNDLDNAIKTYKKSLEIFPEGDFALLNIAAAYSIKKNELEAQKHYENLIKFYPENPEGYYGSGKTNLILGNNEIALRNTLIAMILYDNQNLKKISDAETLLSFVHTKMKEENDLEKFNRILKEYNVEFKE</sequence>
<dbReference type="Pfam" id="PF13181">
    <property type="entry name" value="TPR_8"/>
    <property type="match status" value="2"/>
</dbReference>
<evidence type="ECO:0000256" key="2">
    <source>
        <dbReference type="ARBA" id="ARBA00022803"/>
    </source>
</evidence>
<reference evidence="4 5" key="1">
    <citation type="submission" date="2024-09" db="EMBL/GenBank/DDBJ databases">
        <authorList>
            <person name="Sun Q."/>
            <person name="Mori K."/>
        </authorList>
    </citation>
    <scope>NUCLEOTIDE SEQUENCE [LARGE SCALE GENOMIC DNA]</scope>
    <source>
        <strain evidence="4 5">CECT 8286</strain>
    </source>
</reference>
<evidence type="ECO:0000313" key="4">
    <source>
        <dbReference type="EMBL" id="MFB9053587.1"/>
    </source>
</evidence>
<evidence type="ECO:0000313" key="5">
    <source>
        <dbReference type="Proteomes" id="UP001589605"/>
    </source>
</evidence>
<dbReference type="PANTHER" id="PTHR44858:SF1">
    <property type="entry name" value="UDP-N-ACETYLGLUCOSAMINE--PEPTIDE N-ACETYLGLUCOSAMINYLTRANSFERASE SPINDLY-RELATED"/>
    <property type="match status" value="1"/>
</dbReference>
<dbReference type="InterPro" id="IPR011990">
    <property type="entry name" value="TPR-like_helical_dom_sf"/>
</dbReference>
<dbReference type="Proteomes" id="UP001589605">
    <property type="component" value="Unassembled WGS sequence"/>
</dbReference>
<dbReference type="RefSeq" id="WP_382382773.1">
    <property type="nucleotide sequence ID" value="NZ_JBHMEZ010000011.1"/>
</dbReference>
<keyword evidence="1" id="KW-0677">Repeat</keyword>
<dbReference type="EMBL" id="JBHMEZ010000011">
    <property type="protein sequence ID" value="MFB9053587.1"/>
    <property type="molecule type" value="Genomic_DNA"/>
</dbReference>
<protein>
    <submittedName>
        <fullName evidence="4">Tetratricopeptide repeat protein</fullName>
    </submittedName>
</protein>
<comment type="caution">
    <text evidence="4">The sequence shown here is derived from an EMBL/GenBank/DDBJ whole genome shotgun (WGS) entry which is preliminary data.</text>
</comment>